<dbReference type="Pfam" id="PF16113">
    <property type="entry name" value="ECH_2"/>
    <property type="match status" value="1"/>
</dbReference>
<evidence type="ECO:0000256" key="2">
    <source>
        <dbReference type="ARBA" id="ARBA00005254"/>
    </source>
</evidence>
<dbReference type="InterPro" id="IPR045004">
    <property type="entry name" value="ECH_dom"/>
</dbReference>
<reference evidence="10" key="1">
    <citation type="journal article" date="2011" name="PLoS Genet.">
        <title>The genome sequence of the leaf-cutter ant Atta cephalotes reveals insights into its obligate symbiotic lifestyle.</title>
        <authorList>
            <person name="Suen G."/>
            <person name="Teiling C."/>
            <person name="Li L."/>
            <person name="Holt C."/>
            <person name="Abouheif E."/>
            <person name="Bornberg-Bauer E."/>
            <person name="Bouffard P."/>
            <person name="Caldera E.J."/>
            <person name="Cash E."/>
            <person name="Cavanaugh A."/>
            <person name="Denas O."/>
            <person name="Elhaik E."/>
            <person name="Fave M.J."/>
            <person name="Gadau J."/>
            <person name="Gibson J.D."/>
            <person name="Graur D."/>
            <person name="Grubbs K.J."/>
            <person name="Hagen D.E."/>
            <person name="Harkins T.T."/>
            <person name="Helmkampf M."/>
            <person name="Hu H."/>
            <person name="Johnson B.R."/>
            <person name="Kim J."/>
            <person name="Marsh S.E."/>
            <person name="Moeller J.A."/>
            <person name="Munoz-Torres M.C."/>
            <person name="Murphy M.C."/>
            <person name="Naughton M.C."/>
            <person name="Nigam S."/>
            <person name="Overson R."/>
            <person name="Rajakumar R."/>
            <person name="Reese J.T."/>
            <person name="Scott J.J."/>
            <person name="Smith C.R."/>
            <person name="Tao S."/>
            <person name="Tsutsui N.D."/>
            <person name="Viljakainen L."/>
            <person name="Wissler L."/>
            <person name="Yandell M.D."/>
            <person name="Zimmer F."/>
            <person name="Taylor J."/>
            <person name="Slater S.C."/>
            <person name="Clifton S.W."/>
            <person name="Warren W.C."/>
            <person name="Elsik C.G."/>
            <person name="Smith C.D."/>
            <person name="Weinstock G.M."/>
            <person name="Gerardo N.M."/>
            <person name="Currie C.R."/>
        </authorList>
    </citation>
    <scope>NUCLEOTIDE SEQUENCE [LARGE SCALE GENOMIC DNA]</scope>
</reference>
<reference evidence="9" key="2">
    <citation type="submission" date="2016-04" db="UniProtKB">
        <authorList>
            <consortium name="EnsemblMetazoa"/>
        </authorList>
    </citation>
    <scope>IDENTIFICATION</scope>
</reference>
<dbReference type="UniPathway" id="UPA00362"/>
<dbReference type="GO" id="GO:0005739">
    <property type="term" value="C:mitochondrion"/>
    <property type="evidence" value="ECO:0007669"/>
    <property type="project" value="TreeGrafter"/>
</dbReference>
<accession>A0A158NXF0</accession>
<evidence type="ECO:0000256" key="3">
    <source>
        <dbReference type="ARBA" id="ARBA00011915"/>
    </source>
</evidence>
<dbReference type="PANTHER" id="PTHR43176">
    <property type="entry name" value="3-HYDROXYISOBUTYRYL-COA HYDROLASE-RELATED"/>
    <property type="match status" value="1"/>
</dbReference>
<dbReference type="EnsemblMetazoa" id="XM_012206818.1">
    <property type="protein sequence ID" value="XP_012062208.1"/>
    <property type="gene ID" value="LOC105625490"/>
</dbReference>
<dbReference type="GO" id="GO:0003860">
    <property type="term" value="F:3-hydroxyisobutyryl-CoA hydrolase activity"/>
    <property type="evidence" value="ECO:0007669"/>
    <property type="project" value="UniProtKB-EC"/>
</dbReference>
<dbReference type="STRING" id="12957.A0A158NXF0"/>
<evidence type="ECO:0000256" key="1">
    <source>
        <dbReference type="ARBA" id="ARBA00001709"/>
    </source>
</evidence>
<dbReference type="eggNOG" id="KOG1684">
    <property type="taxonomic scope" value="Eukaryota"/>
</dbReference>
<evidence type="ECO:0000256" key="5">
    <source>
        <dbReference type="ARBA" id="ARBA00022801"/>
    </source>
</evidence>
<dbReference type="InterPro" id="IPR029045">
    <property type="entry name" value="ClpP/crotonase-like_dom_sf"/>
</dbReference>
<dbReference type="Gene3D" id="3.90.226.10">
    <property type="entry name" value="2-enoyl-CoA Hydratase, Chain A, domain 1"/>
    <property type="match status" value="1"/>
</dbReference>
<proteinExistence type="inferred from homology"/>
<evidence type="ECO:0000313" key="10">
    <source>
        <dbReference type="Proteomes" id="UP000005205"/>
    </source>
</evidence>
<evidence type="ECO:0000256" key="6">
    <source>
        <dbReference type="ARBA" id="ARBA00024871"/>
    </source>
</evidence>
<protein>
    <recommendedName>
        <fullName evidence="4">3-hydroxyisobutyryl-CoA hydrolase, mitochondrial</fullName>
        <ecNumber evidence="3">3.1.2.4</ecNumber>
    </recommendedName>
    <alternativeName>
        <fullName evidence="7">3-hydroxyisobutyryl-coenzyme A hydrolase</fullName>
    </alternativeName>
</protein>
<feature type="domain" description="Enoyl-CoA hydratase/isomerase" evidence="8">
    <location>
        <begin position="10"/>
        <end position="167"/>
    </location>
</feature>
<dbReference type="EC" id="3.1.2.4" evidence="3"/>
<dbReference type="CDD" id="cd06558">
    <property type="entry name" value="crotonase-like"/>
    <property type="match status" value="1"/>
</dbReference>
<dbReference type="InterPro" id="IPR032259">
    <property type="entry name" value="HIBYL-CoA-H"/>
</dbReference>
<comment type="function">
    <text evidence="6">Hydrolyzes 3-hydroxyisobutyryl-CoA (HIBYL-CoA), a saline catabolite. Has high activity toward isobutyryl-CoA. Could be an isobutyryl-CoA dehydrogenase that functions in valine catabolism. Also hydrolyzes 3-hydroxypropanoyl-CoA.</text>
</comment>
<keyword evidence="5" id="KW-0378">Hydrolase</keyword>
<evidence type="ECO:0000259" key="8">
    <source>
        <dbReference type="Pfam" id="PF16113"/>
    </source>
</evidence>
<dbReference type="SUPFAM" id="SSF52096">
    <property type="entry name" value="ClpP/crotonase"/>
    <property type="match status" value="1"/>
</dbReference>
<keyword evidence="10" id="KW-1185">Reference proteome</keyword>
<gene>
    <name evidence="9" type="primary">105625490</name>
</gene>
<comment type="catalytic activity">
    <reaction evidence="1">
        <text>3-hydroxy-2-methylpropanoyl-CoA + H2O = 3-hydroxy-2-methylpropanoate + CoA + H(+)</text>
        <dbReference type="Rhea" id="RHEA:20888"/>
        <dbReference type="ChEBI" id="CHEBI:11805"/>
        <dbReference type="ChEBI" id="CHEBI:15377"/>
        <dbReference type="ChEBI" id="CHEBI:15378"/>
        <dbReference type="ChEBI" id="CHEBI:57287"/>
        <dbReference type="ChEBI" id="CHEBI:57340"/>
        <dbReference type="EC" id="3.1.2.4"/>
    </reaction>
</comment>
<dbReference type="PANTHER" id="PTHR43176:SF3">
    <property type="entry name" value="3-HYDROXYISOBUTYRYL-COA HYDROLASE, MITOCHONDRIAL"/>
    <property type="match status" value="1"/>
</dbReference>
<dbReference type="Proteomes" id="UP000005205">
    <property type="component" value="Unassembled WGS sequence"/>
</dbReference>
<name>A0A158NXF0_ATTCE</name>
<organism evidence="9 10">
    <name type="scientific">Atta cephalotes</name>
    <name type="common">Leafcutter ant</name>
    <dbReference type="NCBI Taxonomy" id="12957"/>
    <lineage>
        <taxon>Eukaryota</taxon>
        <taxon>Metazoa</taxon>
        <taxon>Ecdysozoa</taxon>
        <taxon>Arthropoda</taxon>
        <taxon>Hexapoda</taxon>
        <taxon>Insecta</taxon>
        <taxon>Pterygota</taxon>
        <taxon>Neoptera</taxon>
        <taxon>Endopterygota</taxon>
        <taxon>Hymenoptera</taxon>
        <taxon>Apocrita</taxon>
        <taxon>Aculeata</taxon>
        <taxon>Formicoidea</taxon>
        <taxon>Formicidae</taxon>
        <taxon>Myrmicinae</taxon>
        <taxon>Atta</taxon>
    </lineage>
</organism>
<dbReference type="InParanoid" id="A0A158NXF0"/>
<dbReference type="AlphaFoldDB" id="A0A158NXF0"/>
<evidence type="ECO:0000256" key="7">
    <source>
        <dbReference type="ARBA" id="ARBA00031181"/>
    </source>
</evidence>
<evidence type="ECO:0000313" key="9">
    <source>
        <dbReference type="EnsemblMetazoa" id="XP_012062208.1"/>
    </source>
</evidence>
<evidence type="ECO:0000256" key="4">
    <source>
        <dbReference type="ARBA" id="ARBA00016714"/>
    </source>
</evidence>
<dbReference type="EMBL" id="ADTU01029941">
    <property type="status" value="NOT_ANNOTATED_CDS"/>
    <property type="molecule type" value="Genomic_DNA"/>
</dbReference>
<dbReference type="OrthoDB" id="1737613at2759"/>
<sequence>IIYKKVGDKGVIILNRPKVLNTVNLSMARKVYSILKQWESSKKLVIIEGMGDKAFCAGGDVKSLALALTESKEDFYFIEETFRQNYNLNYLVGTYEKPYIAIMNGITMGGGVGLAIFGKYRIATEKTLCAVPETAIGLFPDAGATYFLSRLKGKLGVYLGLTGHKLK</sequence>
<dbReference type="GO" id="GO:0006574">
    <property type="term" value="P:L-valine catabolic process"/>
    <property type="evidence" value="ECO:0007669"/>
    <property type="project" value="UniProtKB-UniPathway"/>
</dbReference>
<comment type="similarity">
    <text evidence="2">Belongs to the enoyl-CoA hydratase/isomerase family.</text>
</comment>
<dbReference type="KEGG" id="acep:105625490"/>